<keyword evidence="2" id="KW-0539">Nucleus</keyword>
<reference evidence="5" key="1">
    <citation type="journal article" date="2023" name="DNA Res.">
        <title>Chromosome-level genome assembly of Phrynocephalus forsythii using third-generation DNA sequencing and Hi-C analysis.</title>
        <authorList>
            <person name="Qi Y."/>
            <person name="Zhao W."/>
            <person name="Zhao Y."/>
            <person name="Niu C."/>
            <person name="Cao S."/>
            <person name="Zhang Y."/>
        </authorList>
    </citation>
    <scope>NUCLEOTIDE SEQUENCE</scope>
    <source>
        <tissue evidence="5">Muscle</tissue>
    </source>
</reference>
<evidence type="ECO:0000259" key="4">
    <source>
        <dbReference type="PROSITE" id="PS50106"/>
    </source>
</evidence>
<sequence length="1060" mass="115713">MAVEAGMAEAGSAGGGGASGRQLRPDDTEADGEADAEDDSVTEVTTENIRPRPQGSSPVYEYCIEDEYFNKKLQQDIENRQRRDSALRMSDSQESMEVTLQTEVDSGASGFSVAGGGNEGIFVKQVLKESPASKLFNLREGDQLLSATIFFDNIKYEDALKILQYSEPYKVQFSLKRKLAGKEELEAMHSATQSKKEKLSQRKENLDTSEKMISEEDQANLIVKQRAGRPKRPKKDRLSWPKFQSMKGKKILGHRRSRSTSDAYEHAIPDISPTSTDTESQFQTEENNANVKKVSQKKLKFPSIGFKMHRSKQETEERTKYEVKPLTEYENDTTGEIPELITTECLTSWDKEVVKEEKHEPKKHIKEKNEKQYHSKKYPEVELTIKKGKEKKTKSHDTKIKPEDTILKLQITTPILHEDDINEGEMKQKHQKLPKIKKKKQKGLKEKLYTDVQEENEKQGGKGEMIIKADVSQAKLEHPEAEVSVKVPNAEESIEGGGMRMPMPKFKMPSMGFSKTDIKAPKVDVDVSLPKGGPPLPSAQVTITKPDIKGGDIASDVRLSTPDVKIPTGDLKAPGFEMDVPPVDISVEGPEVKLEGVDSKFKMPKFHMPKFGVSIPKGKASAGAEITLPDAELPEPEVKAGVTLPSVDVAADEKFPEAEIRAPSVEVEVGEKGKFKMPDVKMPSIKGPKVKMPHVDVSLPVVEADVSLGQAKLEGPETEVSIKVPDAEGSIEGGGMRMHMPKFKMPSMGFSKPDIKAPKVEVDVSLPKGEAALPSAEVTIPKPEVKVGDLSADVSLSAPDVKLATGELKAPEIETPSVDISMEGPKVKLEGVDSKFKMPKFHMPKFGVSIPKGKASAGAEITSTNAELPKPEVKAGVTLPSVDVTADMKFPEAEIQAPSVEVEVGEKGKFKMPDVKMPSIKGPKVKIPHVDVSLPMVEADVSLGQAKLEGSETEVSIKVPDAEGSIDGGGMRIHMPKVKTPSMGFSKTDIPGDVDVSLPKGEAMLPLSEITIPKPELKVGDLDADVSMSAPDVKLPTGGLKAPGFEMEVPPVEVPWKALR</sequence>
<dbReference type="PANTHER" id="PTHR23348:SF37">
    <property type="entry name" value="PROTEIN AHNAK2"/>
    <property type="match status" value="1"/>
</dbReference>
<feature type="compositionally biased region" description="Low complexity" evidence="3">
    <location>
        <begin position="1"/>
        <end position="11"/>
    </location>
</feature>
<organism evidence="5 6">
    <name type="scientific">Phrynocephalus forsythii</name>
    <dbReference type="NCBI Taxonomy" id="171643"/>
    <lineage>
        <taxon>Eukaryota</taxon>
        <taxon>Metazoa</taxon>
        <taxon>Chordata</taxon>
        <taxon>Craniata</taxon>
        <taxon>Vertebrata</taxon>
        <taxon>Euteleostomi</taxon>
        <taxon>Lepidosauria</taxon>
        <taxon>Squamata</taxon>
        <taxon>Bifurcata</taxon>
        <taxon>Unidentata</taxon>
        <taxon>Episquamata</taxon>
        <taxon>Toxicofera</taxon>
        <taxon>Iguania</taxon>
        <taxon>Acrodonta</taxon>
        <taxon>Agamidae</taxon>
        <taxon>Agaminae</taxon>
        <taxon>Phrynocephalus</taxon>
    </lineage>
</organism>
<comment type="subcellular location">
    <subcellularLocation>
        <location evidence="1">Nucleus</location>
    </subcellularLocation>
</comment>
<dbReference type="GO" id="GO:0043484">
    <property type="term" value="P:regulation of RNA splicing"/>
    <property type="evidence" value="ECO:0007669"/>
    <property type="project" value="TreeGrafter"/>
</dbReference>
<dbReference type="InterPro" id="IPR052082">
    <property type="entry name" value="Myelin_sheath_structural"/>
</dbReference>
<evidence type="ECO:0000256" key="2">
    <source>
        <dbReference type="ARBA" id="ARBA00023242"/>
    </source>
</evidence>
<feature type="compositionally biased region" description="Basic and acidic residues" evidence="3">
    <location>
        <begin position="194"/>
        <end position="214"/>
    </location>
</feature>
<dbReference type="InterPro" id="IPR036034">
    <property type="entry name" value="PDZ_sf"/>
</dbReference>
<evidence type="ECO:0000313" key="6">
    <source>
        <dbReference type="Proteomes" id="UP001142489"/>
    </source>
</evidence>
<keyword evidence="6" id="KW-1185">Reference proteome</keyword>
<accession>A0A9Q0Y7I9</accession>
<dbReference type="FunFam" id="2.30.42.10:FF:000225">
    <property type="entry name" value="AHNAK2 isoform 1"/>
    <property type="match status" value="1"/>
</dbReference>
<evidence type="ECO:0000256" key="3">
    <source>
        <dbReference type="SAM" id="MobiDB-lite"/>
    </source>
</evidence>
<dbReference type="GO" id="GO:0032287">
    <property type="term" value="P:peripheral nervous system myelin maintenance"/>
    <property type="evidence" value="ECO:0007669"/>
    <property type="project" value="TreeGrafter"/>
</dbReference>
<gene>
    <name evidence="5" type="ORF">JRQ81_001183</name>
</gene>
<dbReference type="Gene3D" id="2.30.42.10">
    <property type="match status" value="1"/>
</dbReference>
<dbReference type="PROSITE" id="PS50106">
    <property type="entry name" value="PDZ"/>
    <property type="match status" value="1"/>
</dbReference>
<feature type="region of interest" description="Disordered" evidence="3">
    <location>
        <begin position="1"/>
        <end position="58"/>
    </location>
</feature>
<dbReference type="InterPro" id="IPR001478">
    <property type="entry name" value="PDZ"/>
</dbReference>
<protein>
    <recommendedName>
        <fullName evidence="4">PDZ domain-containing protein</fullName>
    </recommendedName>
</protein>
<feature type="region of interest" description="Disordered" evidence="3">
    <location>
        <begin position="187"/>
        <end position="289"/>
    </location>
</feature>
<comment type="caution">
    <text evidence="5">The sequence shown here is derived from an EMBL/GenBank/DDBJ whole genome shotgun (WGS) entry which is preliminary data.</text>
</comment>
<evidence type="ECO:0000256" key="1">
    <source>
        <dbReference type="ARBA" id="ARBA00004123"/>
    </source>
</evidence>
<feature type="compositionally biased region" description="Polar residues" evidence="3">
    <location>
        <begin position="272"/>
        <end position="289"/>
    </location>
</feature>
<feature type="domain" description="PDZ" evidence="4">
    <location>
        <begin position="97"/>
        <end position="164"/>
    </location>
</feature>
<dbReference type="SUPFAM" id="SSF50156">
    <property type="entry name" value="PDZ domain-like"/>
    <property type="match status" value="1"/>
</dbReference>
<feature type="compositionally biased region" description="Basic residues" evidence="3">
    <location>
        <begin position="226"/>
        <end position="235"/>
    </location>
</feature>
<name>A0A9Q0Y7I9_9SAUR</name>
<dbReference type="GO" id="GO:0005737">
    <property type="term" value="C:cytoplasm"/>
    <property type="evidence" value="ECO:0007669"/>
    <property type="project" value="TreeGrafter"/>
</dbReference>
<dbReference type="AlphaFoldDB" id="A0A9Q0Y7I9"/>
<feature type="compositionally biased region" description="Basic residues" evidence="3">
    <location>
        <begin position="247"/>
        <end position="258"/>
    </location>
</feature>
<evidence type="ECO:0000313" key="5">
    <source>
        <dbReference type="EMBL" id="KAJ7345233.1"/>
    </source>
</evidence>
<feature type="compositionally biased region" description="Acidic residues" evidence="3">
    <location>
        <begin position="28"/>
        <end position="41"/>
    </location>
</feature>
<dbReference type="OrthoDB" id="447516at2759"/>
<dbReference type="SMART" id="SM00228">
    <property type="entry name" value="PDZ"/>
    <property type="match status" value="1"/>
</dbReference>
<dbReference type="GO" id="GO:0005634">
    <property type="term" value="C:nucleus"/>
    <property type="evidence" value="ECO:0007669"/>
    <property type="project" value="UniProtKB-SubCell"/>
</dbReference>
<dbReference type="Proteomes" id="UP001142489">
    <property type="component" value="Unassembled WGS sequence"/>
</dbReference>
<proteinExistence type="predicted"/>
<dbReference type="EMBL" id="JAPFRF010000001">
    <property type="protein sequence ID" value="KAJ7345233.1"/>
    <property type="molecule type" value="Genomic_DNA"/>
</dbReference>
<dbReference type="PANTHER" id="PTHR23348">
    <property type="entry name" value="PERIAXIN/AHNAK"/>
    <property type="match status" value="1"/>
</dbReference>